<dbReference type="EMBL" id="BAAAPF010000068">
    <property type="protein sequence ID" value="GAA2122733.1"/>
    <property type="molecule type" value="Genomic_DNA"/>
</dbReference>
<reference evidence="6" key="1">
    <citation type="journal article" date="2019" name="Int. J. Syst. Evol. Microbiol.">
        <title>The Global Catalogue of Microorganisms (GCM) 10K type strain sequencing project: providing services to taxonomists for standard genome sequencing and annotation.</title>
        <authorList>
            <consortium name="The Broad Institute Genomics Platform"/>
            <consortium name="The Broad Institute Genome Sequencing Center for Infectious Disease"/>
            <person name="Wu L."/>
            <person name="Ma J."/>
        </authorList>
    </citation>
    <scope>NUCLEOTIDE SEQUENCE [LARGE SCALE GENOMIC DNA]</scope>
    <source>
        <strain evidence="6">JCM 15481</strain>
    </source>
</reference>
<dbReference type="Proteomes" id="UP001500443">
    <property type="component" value="Unassembled WGS sequence"/>
</dbReference>
<accession>A0ABP5JU38</accession>
<comment type="caution">
    <text evidence="5">The sequence shown here is derived from an EMBL/GenBank/DDBJ whole genome shotgun (WGS) entry which is preliminary data.</text>
</comment>
<feature type="domain" description="4'-phosphopantetheinyl transferase" evidence="4">
    <location>
        <begin position="130"/>
        <end position="200"/>
    </location>
</feature>
<keyword evidence="6" id="KW-1185">Reference proteome</keyword>
<keyword evidence="2 5" id="KW-0808">Transferase</keyword>
<dbReference type="PANTHER" id="PTHR12215:SF10">
    <property type="entry name" value="L-AMINOADIPATE-SEMIALDEHYDE DEHYDROGENASE-PHOSPHOPANTETHEINYL TRANSFERASE"/>
    <property type="match status" value="1"/>
</dbReference>
<dbReference type="GO" id="GO:0016740">
    <property type="term" value="F:transferase activity"/>
    <property type="evidence" value="ECO:0007669"/>
    <property type="project" value="UniProtKB-KW"/>
</dbReference>
<dbReference type="InterPro" id="IPR050559">
    <property type="entry name" value="P-Pant_transferase_sf"/>
</dbReference>
<feature type="compositionally biased region" description="Low complexity" evidence="3">
    <location>
        <begin position="10"/>
        <end position="22"/>
    </location>
</feature>
<proteinExistence type="inferred from homology"/>
<evidence type="ECO:0000256" key="1">
    <source>
        <dbReference type="ARBA" id="ARBA00010990"/>
    </source>
</evidence>
<dbReference type="InterPro" id="IPR008278">
    <property type="entry name" value="4-PPantetheinyl_Trfase_dom"/>
</dbReference>
<sequence>MAERVRGRAPEPAGGRAAPGLPAGVRLWTFDAGPGAAPDLSALDAGERRRHDAFLRPADRIRFGVAHAALRRPLGGLTGTPPADLRFGRRPCPRCGGPHGRPVLERPAGGPEFSLSHGGELVLVAVAPGRVGVDVEPVGAKPPEPGLVESLHPAERAVLLAAPEAERPAAFVRLWTRKEAYLKGLGVGLGRALDADDVSTAVPGWQLVDLAPGKGHAGALAVESAGAREEIREIRERGGAFP</sequence>
<comment type="similarity">
    <text evidence="1">Belongs to the P-Pant transferase superfamily. Gsp/Sfp/HetI/AcpT family.</text>
</comment>
<dbReference type="RefSeq" id="WP_344290198.1">
    <property type="nucleotide sequence ID" value="NZ_BAAAPF010000068.1"/>
</dbReference>
<evidence type="ECO:0000256" key="2">
    <source>
        <dbReference type="ARBA" id="ARBA00022679"/>
    </source>
</evidence>
<dbReference type="Gene3D" id="3.90.470.20">
    <property type="entry name" value="4'-phosphopantetheinyl transferase domain"/>
    <property type="match status" value="1"/>
</dbReference>
<feature type="region of interest" description="Disordered" evidence="3">
    <location>
        <begin position="1"/>
        <end position="22"/>
    </location>
</feature>
<evidence type="ECO:0000313" key="5">
    <source>
        <dbReference type="EMBL" id="GAA2122733.1"/>
    </source>
</evidence>
<dbReference type="InterPro" id="IPR037143">
    <property type="entry name" value="4-PPantetheinyl_Trfase_dom_sf"/>
</dbReference>
<gene>
    <name evidence="5" type="ORF">GCM10009802_26780</name>
</gene>
<name>A0ABP5JU38_9ACTN</name>
<dbReference type="Pfam" id="PF01648">
    <property type="entry name" value="ACPS"/>
    <property type="match status" value="1"/>
</dbReference>
<protein>
    <submittedName>
        <fullName evidence="5">4'-phosphopantetheinyl transferase superfamily protein</fullName>
    </submittedName>
</protein>
<dbReference type="SUPFAM" id="SSF56214">
    <property type="entry name" value="4'-phosphopantetheinyl transferase"/>
    <property type="match status" value="2"/>
</dbReference>
<organism evidence="5 6">
    <name type="scientific">Streptomyces synnematoformans</name>
    <dbReference type="NCBI Taxonomy" id="415721"/>
    <lineage>
        <taxon>Bacteria</taxon>
        <taxon>Bacillati</taxon>
        <taxon>Actinomycetota</taxon>
        <taxon>Actinomycetes</taxon>
        <taxon>Kitasatosporales</taxon>
        <taxon>Streptomycetaceae</taxon>
        <taxon>Streptomyces</taxon>
    </lineage>
</organism>
<evidence type="ECO:0000313" key="6">
    <source>
        <dbReference type="Proteomes" id="UP001500443"/>
    </source>
</evidence>
<evidence type="ECO:0000259" key="4">
    <source>
        <dbReference type="Pfam" id="PF01648"/>
    </source>
</evidence>
<dbReference type="PANTHER" id="PTHR12215">
    <property type="entry name" value="PHOSPHOPANTETHEINE TRANSFERASE"/>
    <property type="match status" value="1"/>
</dbReference>
<evidence type="ECO:0000256" key="3">
    <source>
        <dbReference type="SAM" id="MobiDB-lite"/>
    </source>
</evidence>